<proteinExistence type="predicted"/>
<organism evidence="1 2">
    <name type="scientific">Vitis vinifera</name>
    <name type="common">Grape</name>
    <dbReference type="NCBI Taxonomy" id="29760"/>
    <lineage>
        <taxon>Eukaryota</taxon>
        <taxon>Viridiplantae</taxon>
        <taxon>Streptophyta</taxon>
        <taxon>Embryophyta</taxon>
        <taxon>Tracheophyta</taxon>
        <taxon>Spermatophyta</taxon>
        <taxon>Magnoliopsida</taxon>
        <taxon>eudicotyledons</taxon>
        <taxon>Gunneridae</taxon>
        <taxon>Pentapetalae</taxon>
        <taxon>rosids</taxon>
        <taxon>Vitales</taxon>
        <taxon>Vitaceae</taxon>
        <taxon>Viteae</taxon>
        <taxon>Vitis</taxon>
    </lineage>
</organism>
<dbReference type="EMBL" id="QGNW01002500">
    <property type="protein sequence ID" value="RVW19216.1"/>
    <property type="molecule type" value="Genomic_DNA"/>
</dbReference>
<protein>
    <submittedName>
        <fullName evidence="1">Uncharacterized protein</fullName>
    </submittedName>
</protein>
<evidence type="ECO:0000313" key="2">
    <source>
        <dbReference type="Proteomes" id="UP000288805"/>
    </source>
</evidence>
<dbReference type="AlphaFoldDB" id="A0A438C8I8"/>
<name>A0A438C8I8_VITVI</name>
<gene>
    <name evidence="1" type="ORF">CK203_100113</name>
</gene>
<evidence type="ECO:0000313" key="1">
    <source>
        <dbReference type="EMBL" id="RVW19216.1"/>
    </source>
</evidence>
<dbReference type="Proteomes" id="UP000288805">
    <property type="component" value="Unassembled WGS sequence"/>
</dbReference>
<comment type="caution">
    <text evidence="1">The sequence shown here is derived from an EMBL/GenBank/DDBJ whole genome shotgun (WGS) entry which is preliminary data.</text>
</comment>
<reference evidence="1 2" key="1">
    <citation type="journal article" date="2018" name="PLoS Genet.">
        <title>Population sequencing reveals clonal diversity and ancestral inbreeding in the grapevine cultivar Chardonnay.</title>
        <authorList>
            <person name="Roach M.J."/>
            <person name="Johnson D.L."/>
            <person name="Bohlmann J."/>
            <person name="van Vuuren H.J."/>
            <person name="Jones S.J."/>
            <person name="Pretorius I.S."/>
            <person name="Schmidt S.A."/>
            <person name="Borneman A.R."/>
        </authorList>
    </citation>
    <scope>NUCLEOTIDE SEQUENCE [LARGE SCALE GENOMIC DNA]</scope>
    <source>
        <strain evidence="2">cv. Chardonnay</strain>
        <tissue evidence="1">Leaf</tissue>
    </source>
</reference>
<accession>A0A438C8I8</accession>
<sequence length="93" mass="10749">MFGWMDECKQAFKEVERYLIDPPILRSPQLDEQLYMYLAVFDCEPSHPIESPKKGWWTLHVDEASRVSDFGVEYEVVLVGLDLALTLAATKLE</sequence>